<dbReference type="EMBL" id="BMAW01005380">
    <property type="protein sequence ID" value="GFS93851.1"/>
    <property type="molecule type" value="Genomic_DNA"/>
</dbReference>
<dbReference type="AlphaFoldDB" id="A0A8X6N4W7"/>
<organism evidence="1 2">
    <name type="scientific">Nephila pilipes</name>
    <name type="common">Giant wood spider</name>
    <name type="synonym">Nephila maculata</name>
    <dbReference type="NCBI Taxonomy" id="299642"/>
    <lineage>
        <taxon>Eukaryota</taxon>
        <taxon>Metazoa</taxon>
        <taxon>Ecdysozoa</taxon>
        <taxon>Arthropoda</taxon>
        <taxon>Chelicerata</taxon>
        <taxon>Arachnida</taxon>
        <taxon>Araneae</taxon>
        <taxon>Araneomorphae</taxon>
        <taxon>Entelegynae</taxon>
        <taxon>Araneoidea</taxon>
        <taxon>Nephilidae</taxon>
        <taxon>Nephila</taxon>
    </lineage>
</organism>
<sequence>NLNHSIATLYLTDDASYIDPLPIIWLRRLKEKNKEFERWEITNISTIRDEDCWCACVEENGVNAVVIEEEEDISGLLEMLRFPVFLEA</sequence>
<evidence type="ECO:0000313" key="1">
    <source>
        <dbReference type="EMBL" id="GFS93851.1"/>
    </source>
</evidence>
<gene>
    <name evidence="1" type="ORF">NPIL_195121</name>
</gene>
<proteinExistence type="predicted"/>
<evidence type="ECO:0000313" key="2">
    <source>
        <dbReference type="Proteomes" id="UP000887013"/>
    </source>
</evidence>
<comment type="caution">
    <text evidence="1">The sequence shown here is derived from an EMBL/GenBank/DDBJ whole genome shotgun (WGS) entry which is preliminary data.</text>
</comment>
<dbReference type="Proteomes" id="UP000887013">
    <property type="component" value="Unassembled WGS sequence"/>
</dbReference>
<name>A0A8X6N4W7_NEPPI</name>
<keyword evidence="2" id="KW-1185">Reference proteome</keyword>
<protein>
    <submittedName>
        <fullName evidence="1">Uncharacterized protein</fullName>
    </submittedName>
</protein>
<accession>A0A8X6N4W7</accession>
<reference evidence="1" key="1">
    <citation type="submission" date="2020-08" db="EMBL/GenBank/DDBJ databases">
        <title>Multicomponent nature underlies the extraordinary mechanical properties of spider dragline silk.</title>
        <authorList>
            <person name="Kono N."/>
            <person name="Nakamura H."/>
            <person name="Mori M."/>
            <person name="Yoshida Y."/>
            <person name="Ohtoshi R."/>
            <person name="Malay A.D."/>
            <person name="Moran D.A.P."/>
            <person name="Tomita M."/>
            <person name="Numata K."/>
            <person name="Arakawa K."/>
        </authorList>
    </citation>
    <scope>NUCLEOTIDE SEQUENCE</scope>
</reference>
<feature type="non-terminal residue" evidence="1">
    <location>
        <position position="1"/>
    </location>
</feature>